<feature type="region of interest" description="Disordered" evidence="5">
    <location>
        <begin position="1"/>
        <end position="33"/>
    </location>
</feature>
<reference evidence="7 8" key="1">
    <citation type="journal article" date="2015" name="Genome Biol. Evol.">
        <title>Phylogenomic analyses indicate that early fungi evolved digesting cell walls of algal ancestors of land plants.</title>
        <authorList>
            <person name="Chang Y."/>
            <person name="Wang S."/>
            <person name="Sekimoto S."/>
            <person name="Aerts A.L."/>
            <person name="Choi C."/>
            <person name="Clum A."/>
            <person name="LaButti K.M."/>
            <person name="Lindquist E.A."/>
            <person name="Yee Ngan C."/>
            <person name="Ohm R.A."/>
            <person name="Salamov A.A."/>
            <person name="Grigoriev I.V."/>
            <person name="Spatafora J.W."/>
            <person name="Berbee M.L."/>
        </authorList>
    </citation>
    <scope>NUCLEOTIDE SEQUENCE [LARGE SCALE GENOMIC DNA]</scope>
    <source>
        <strain evidence="7 8">NRRL 1564</strain>
    </source>
</reference>
<dbReference type="Pfam" id="PF01248">
    <property type="entry name" value="Ribosomal_L7Ae"/>
    <property type="match status" value="1"/>
</dbReference>
<comment type="similarity">
    <text evidence="1 4">Belongs to the eukaryotic ribosomal protein eL8 family.</text>
</comment>
<feature type="compositionally biased region" description="Basic and acidic residues" evidence="5">
    <location>
        <begin position="23"/>
        <end position="33"/>
    </location>
</feature>
<dbReference type="InterPro" id="IPR004038">
    <property type="entry name" value="Ribosomal_eL8/eL30/eS12/Gad45"/>
</dbReference>
<evidence type="ECO:0000256" key="2">
    <source>
        <dbReference type="ARBA" id="ARBA00022980"/>
    </source>
</evidence>
<proteinExistence type="inferred from homology"/>
<feature type="domain" description="Ribosomal protein eL8/eL30/eS12/Gadd45" evidence="6">
    <location>
        <begin position="132"/>
        <end position="215"/>
    </location>
</feature>
<evidence type="ECO:0000256" key="1">
    <source>
        <dbReference type="ARBA" id="ARBA00007337"/>
    </source>
</evidence>
<accession>A0A2G5BEJ9</accession>
<dbReference type="PRINTS" id="PR00881">
    <property type="entry name" value="L7ARS6FAMILY"/>
</dbReference>
<dbReference type="Proteomes" id="UP000242474">
    <property type="component" value="Unassembled WGS sequence"/>
</dbReference>
<keyword evidence="2 4" id="KW-0689">Ribosomal protein</keyword>
<dbReference type="InterPro" id="IPR050257">
    <property type="entry name" value="eL8/uL1-like"/>
</dbReference>
<dbReference type="InterPro" id="IPR001921">
    <property type="entry name" value="Ribosomal_eL8_euk"/>
</dbReference>
<protein>
    <recommendedName>
        <fullName evidence="4">60S ribosomal protein L8</fullName>
    </recommendedName>
</protein>
<dbReference type="InterPro" id="IPR004037">
    <property type="entry name" value="Ribosomal_eL8-like_CS"/>
</dbReference>
<evidence type="ECO:0000313" key="8">
    <source>
        <dbReference type="Proteomes" id="UP000242474"/>
    </source>
</evidence>
<dbReference type="PROSITE" id="PS01082">
    <property type="entry name" value="RIBOSOMAL_L7AE"/>
    <property type="match status" value="1"/>
</dbReference>
<comment type="function">
    <text evidence="4">Component of the ribosome.</text>
</comment>
<name>A0A2G5BEJ9_COERN</name>
<dbReference type="GO" id="GO:0003723">
    <property type="term" value="F:RNA binding"/>
    <property type="evidence" value="ECO:0007669"/>
    <property type="project" value="UniProtKB-UniRule"/>
</dbReference>
<dbReference type="EMBL" id="KZ303494">
    <property type="protein sequence ID" value="PIA17434.1"/>
    <property type="molecule type" value="Genomic_DNA"/>
</dbReference>
<dbReference type="OrthoDB" id="29563at2759"/>
<keyword evidence="8" id="KW-1185">Reference proteome</keyword>
<dbReference type="FunFam" id="3.30.1330.30:FF:000003">
    <property type="entry name" value="60S ribosomal protein L7a"/>
    <property type="match status" value="1"/>
</dbReference>
<evidence type="ECO:0000256" key="4">
    <source>
        <dbReference type="RuleBase" id="RU367042"/>
    </source>
</evidence>
<dbReference type="InterPro" id="IPR029064">
    <property type="entry name" value="Ribosomal_eL30-like_sf"/>
</dbReference>
<keyword evidence="3 4" id="KW-0687">Ribonucleoprotein</keyword>
<evidence type="ECO:0000259" key="6">
    <source>
        <dbReference type="Pfam" id="PF01248"/>
    </source>
</evidence>
<evidence type="ECO:0000256" key="3">
    <source>
        <dbReference type="ARBA" id="ARBA00023274"/>
    </source>
</evidence>
<dbReference type="STRING" id="763665.A0A2G5BEJ9"/>
<dbReference type="Gene3D" id="3.30.1330.30">
    <property type="match status" value="1"/>
</dbReference>
<organism evidence="7 8">
    <name type="scientific">Coemansia reversa (strain ATCC 12441 / NRRL 1564)</name>
    <dbReference type="NCBI Taxonomy" id="763665"/>
    <lineage>
        <taxon>Eukaryota</taxon>
        <taxon>Fungi</taxon>
        <taxon>Fungi incertae sedis</taxon>
        <taxon>Zoopagomycota</taxon>
        <taxon>Kickxellomycotina</taxon>
        <taxon>Kickxellomycetes</taxon>
        <taxon>Kickxellales</taxon>
        <taxon>Kickxellaceae</taxon>
        <taxon>Coemansia</taxon>
    </lineage>
</organism>
<evidence type="ECO:0000256" key="5">
    <source>
        <dbReference type="SAM" id="MobiDB-lite"/>
    </source>
</evidence>
<dbReference type="PANTHER" id="PTHR23105">
    <property type="entry name" value="RIBOSOMAL PROTEIN L7AE FAMILY MEMBER"/>
    <property type="match status" value="1"/>
</dbReference>
<gene>
    <name evidence="7" type="ORF">COEREDRAFT_80445</name>
</gene>
<dbReference type="PRINTS" id="PR00882">
    <property type="entry name" value="RIBOSOMALL7A"/>
</dbReference>
<dbReference type="GO" id="GO:0042254">
    <property type="term" value="P:ribosome biogenesis"/>
    <property type="evidence" value="ECO:0007669"/>
    <property type="project" value="InterPro"/>
</dbReference>
<dbReference type="AlphaFoldDB" id="A0A2G5BEJ9"/>
<dbReference type="SUPFAM" id="SSF55315">
    <property type="entry name" value="L30e-like"/>
    <property type="match status" value="1"/>
</dbReference>
<sequence>MAPQKSAKRKVAPLPYNVQSAKVKGDKKGNPLFERRPRKFGIGQDIQPKKDLSRFVKWPKYVRLQRQRKILRMRLKVPPALNQFSQTLDRNTAVQLFKLLSKYRPETQQEKKTRLTAQAEKVAAGQKEESEKPVLVKYGINHITNLVESKKAKLVVIANDVDPIEIVIWLPALCRKMGVPYCIVKSKSRLGTVVHQKTATALALVDVKPEDKQSLASLVEAINANFTDKSDAIRRTWGGGIRGVKSQAKISKREAAQSREIKISA</sequence>
<dbReference type="GO" id="GO:0022625">
    <property type="term" value="C:cytosolic large ribosomal subunit"/>
    <property type="evidence" value="ECO:0007669"/>
    <property type="project" value="UniProtKB-UniRule"/>
</dbReference>
<evidence type="ECO:0000313" key="7">
    <source>
        <dbReference type="EMBL" id="PIA17434.1"/>
    </source>
</evidence>
<feature type="compositionally biased region" description="Basic residues" evidence="5">
    <location>
        <begin position="1"/>
        <end position="11"/>
    </location>
</feature>
<dbReference type="InterPro" id="IPR018492">
    <property type="entry name" value="Ribosomal_eL8/Nhp2"/>
</dbReference>